<feature type="domain" description="Lipid A biosynthesis N-terminal" evidence="3">
    <location>
        <begin position="117"/>
        <end position="188"/>
    </location>
</feature>
<feature type="transmembrane region" description="Helical" evidence="2">
    <location>
        <begin position="143"/>
        <end position="163"/>
    </location>
</feature>
<evidence type="ECO:0000313" key="4">
    <source>
        <dbReference type="EMBL" id="VAX41088.1"/>
    </source>
</evidence>
<feature type="compositionally biased region" description="Basic and acidic residues" evidence="1">
    <location>
        <begin position="197"/>
        <end position="216"/>
    </location>
</feature>
<dbReference type="GO" id="GO:0009245">
    <property type="term" value="P:lipid A biosynthetic process"/>
    <property type="evidence" value="ECO:0007669"/>
    <property type="project" value="InterPro"/>
</dbReference>
<feature type="transmembrane region" description="Helical" evidence="2">
    <location>
        <begin position="112"/>
        <end position="131"/>
    </location>
</feature>
<gene>
    <name evidence="4" type="ORF">MNBD_PLANCTO03-394</name>
</gene>
<dbReference type="GO" id="GO:0016020">
    <property type="term" value="C:membrane"/>
    <property type="evidence" value="ECO:0007669"/>
    <property type="project" value="GOC"/>
</dbReference>
<dbReference type="SMART" id="SM01259">
    <property type="entry name" value="LAB_N"/>
    <property type="match status" value="1"/>
</dbReference>
<reference evidence="4" key="1">
    <citation type="submission" date="2018-06" db="EMBL/GenBank/DDBJ databases">
        <authorList>
            <person name="Zhirakovskaya E."/>
        </authorList>
    </citation>
    <scope>NUCLEOTIDE SEQUENCE</scope>
</reference>
<keyword evidence="2" id="KW-1133">Transmembrane helix</keyword>
<proteinExistence type="predicted"/>
<evidence type="ECO:0000259" key="3">
    <source>
        <dbReference type="SMART" id="SM01259"/>
    </source>
</evidence>
<name>A0A3B1DY00_9ZZZZ</name>
<dbReference type="Pfam" id="PF07578">
    <property type="entry name" value="LAB_N"/>
    <property type="match status" value="1"/>
</dbReference>
<dbReference type="EMBL" id="UOGK01000488">
    <property type="protein sequence ID" value="VAX41088.1"/>
    <property type="molecule type" value="Genomic_DNA"/>
</dbReference>
<feature type="region of interest" description="Disordered" evidence="1">
    <location>
        <begin position="194"/>
        <end position="223"/>
    </location>
</feature>
<accession>A0A3B1DY00</accession>
<keyword evidence="2" id="KW-0472">Membrane</keyword>
<sequence length="223" mass="25717">MKPGPVIAMIALIFVGMWLVLQPTLDRSERIDPEADRIEVKLGARQIVVEFRPRGDTYEYHTKGWREVDQLGWIPAIEFQDHMAAEMDAWNERPAFERTMLGFFNISSWTNFGWIAVGLLGQCAFFGRMMVQWIVSEKQRESIVPTAFWWMSLFGGLFLFSYFVWRVDFIGVLGQSTGIVIYARNLRLIHKHKRRLSHTDPQPDPHTDPSGDKNPEKPASSSS</sequence>
<evidence type="ECO:0000256" key="2">
    <source>
        <dbReference type="SAM" id="Phobius"/>
    </source>
</evidence>
<protein>
    <recommendedName>
        <fullName evidence="3">Lipid A biosynthesis N-terminal domain-containing protein</fullName>
    </recommendedName>
</protein>
<dbReference type="GO" id="GO:0008915">
    <property type="term" value="F:lipid-A-disaccharide synthase activity"/>
    <property type="evidence" value="ECO:0007669"/>
    <property type="project" value="InterPro"/>
</dbReference>
<organism evidence="4">
    <name type="scientific">hydrothermal vent metagenome</name>
    <dbReference type="NCBI Taxonomy" id="652676"/>
    <lineage>
        <taxon>unclassified sequences</taxon>
        <taxon>metagenomes</taxon>
        <taxon>ecological metagenomes</taxon>
    </lineage>
</organism>
<evidence type="ECO:0000256" key="1">
    <source>
        <dbReference type="SAM" id="MobiDB-lite"/>
    </source>
</evidence>
<feature type="transmembrane region" description="Helical" evidence="2">
    <location>
        <begin position="7"/>
        <end position="25"/>
    </location>
</feature>
<keyword evidence="2" id="KW-0812">Transmembrane</keyword>
<dbReference type="InterPro" id="IPR011499">
    <property type="entry name" value="Lipid_A_biosynth_N"/>
</dbReference>
<dbReference type="AlphaFoldDB" id="A0A3B1DY00"/>